<dbReference type="PANTHER" id="PTHR23327:SF42">
    <property type="entry name" value="LON PEPTIDASE N-TERMINAL DOMAIN AND RING FINGER PROTEIN C14F5.10C"/>
    <property type="match status" value="1"/>
</dbReference>
<dbReference type="CDD" id="cd16514">
    <property type="entry name" value="RING-HC_LONFs_rpt2"/>
    <property type="match status" value="1"/>
</dbReference>
<dbReference type="InterPro" id="IPR015947">
    <property type="entry name" value="PUA-like_sf"/>
</dbReference>
<dbReference type="PROSITE" id="PS00518">
    <property type="entry name" value="ZF_RING_1"/>
    <property type="match status" value="1"/>
</dbReference>
<feature type="domain" description="RING-type" evidence="6">
    <location>
        <begin position="290"/>
        <end position="328"/>
    </location>
</feature>
<dbReference type="Pfam" id="PF13923">
    <property type="entry name" value="zf-C3HC4_2"/>
    <property type="match status" value="1"/>
</dbReference>
<dbReference type="Gene3D" id="3.30.40.10">
    <property type="entry name" value="Zinc/RING finger domain, C3HC4 (zinc finger)"/>
    <property type="match status" value="2"/>
</dbReference>
<feature type="domain" description="RING-type" evidence="6">
    <location>
        <begin position="114"/>
        <end position="162"/>
    </location>
</feature>
<keyword evidence="9" id="KW-1185">Reference proteome</keyword>
<dbReference type="InterPro" id="IPR046336">
    <property type="entry name" value="Lon_prtase_N_sf"/>
</dbReference>
<proteinExistence type="predicted"/>
<dbReference type="PROSITE" id="PS50089">
    <property type="entry name" value="ZF_RING_2"/>
    <property type="match status" value="2"/>
</dbReference>
<accession>A0A8H4LPJ0</accession>
<sequence length="657" mass="73246">MSTDPPDLAASRPQPGPEAPRAAESPYTPAGPADHHRHHHQQEDAESRAPTQPRHDSGAPSELGQSSPSPPREQQQSPRTQRRGSQTGQPEPDSAETWKPPSVQARDIVRLFQCRLCSNPYRDAVTLPCGRSICKSCLPETHARASVTYPALPNRMQAFRCPFPLCNRDHVLDDCGADVILNKVASIVGSAMERYQAEAADLRQSTSIAIEYSWDKAGIGPSERAEHASLSISGTRLVATWTLAARGALDFEAEVAYPASMSPPDGQTFTEYDAKALGKLQQVMRTEMDCQICYALFHDPLTTGCGHTFCRPCLHRILDHSRYCPICRRKLAINPLLKPSSCPSNERVTNIIETFWKDEMMARREAVTAEHAARHQDLHVPLFICTLSFPTMPTFLHVFEPRYRLMIRRALEENRTFGMVLPRRPRHSGDAHFHELGTLLRIVNAQFYPDGRSLLETVGLSRFRVGQHGHLDGYVVGRTERIHDVSLEEEEAIEAAEVGYDSGVGTEQGHDSRHFAHGGGDSRDDAEAGGLVLDPEASRPGASPTITPQPRESMPQTAADLDTMTTQSLMQFAVGFVARMREQNVPWLTERTLAIYGACPEDPAVFPWWFASMLPVHDHEKYRLLETLSVRDRLKICGSWIIEMEKIPWSFNGCTVL</sequence>
<evidence type="ECO:0000313" key="9">
    <source>
        <dbReference type="Proteomes" id="UP000557566"/>
    </source>
</evidence>
<reference evidence="8 9" key="1">
    <citation type="journal article" date="2020" name="Genome Biol. Evol.">
        <title>A new high-quality draft genome assembly of the Chinese cordyceps Ophiocordyceps sinensis.</title>
        <authorList>
            <person name="Shu R."/>
            <person name="Zhang J."/>
            <person name="Meng Q."/>
            <person name="Zhang H."/>
            <person name="Zhou G."/>
            <person name="Li M."/>
            <person name="Wu P."/>
            <person name="Zhao Y."/>
            <person name="Chen C."/>
            <person name="Qin Q."/>
        </authorList>
    </citation>
    <scope>NUCLEOTIDE SEQUENCE [LARGE SCALE GENOMIC DNA]</scope>
    <source>
        <strain evidence="8 9">IOZ07</strain>
    </source>
</reference>
<dbReference type="InterPro" id="IPR017907">
    <property type="entry name" value="Znf_RING_CS"/>
</dbReference>
<dbReference type="Gene3D" id="2.30.130.40">
    <property type="entry name" value="LON domain-like"/>
    <property type="match status" value="1"/>
</dbReference>
<evidence type="ECO:0000259" key="6">
    <source>
        <dbReference type="PROSITE" id="PS50089"/>
    </source>
</evidence>
<dbReference type="PANTHER" id="PTHR23327">
    <property type="entry name" value="RING FINGER PROTEIN 127"/>
    <property type="match status" value="1"/>
</dbReference>
<feature type="domain" description="Lon N-terminal" evidence="7">
    <location>
        <begin position="377"/>
        <end position="645"/>
    </location>
</feature>
<dbReference type="AlphaFoldDB" id="A0A8H4LPJ0"/>
<protein>
    <recommendedName>
        <fullName evidence="10">ATP-dependent protease La domain-containing protein</fullName>
    </recommendedName>
</protein>
<evidence type="ECO:0000256" key="4">
    <source>
        <dbReference type="PROSITE-ProRule" id="PRU00175"/>
    </source>
</evidence>
<evidence type="ECO:0000256" key="5">
    <source>
        <dbReference type="SAM" id="MobiDB-lite"/>
    </source>
</evidence>
<feature type="region of interest" description="Disordered" evidence="5">
    <location>
        <begin position="502"/>
        <end position="556"/>
    </location>
</feature>
<dbReference type="EMBL" id="JAAVMX010000013">
    <property type="protein sequence ID" value="KAF4503868.1"/>
    <property type="molecule type" value="Genomic_DNA"/>
</dbReference>
<evidence type="ECO:0000313" key="8">
    <source>
        <dbReference type="EMBL" id="KAF4503868.1"/>
    </source>
</evidence>
<keyword evidence="2 4" id="KW-0863">Zinc-finger</keyword>
<keyword evidence="3" id="KW-0862">Zinc</keyword>
<comment type="caution">
    <text evidence="8">The sequence shown here is derived from an EMBL/GenBank/DDBJ whole genome shotgun (WGS) entry which is preliminary data.</text>
</comment>
<dbReference type="InterPro" id="IPR013083">
    <property type="entry name" value="Znf_RING/FYVE/PHD"/>
</dbReference>
<feature type="compositionally biased region" description="Basic and acidic residues" evidence="5">
    <location>
        <begin position="41"/>
        <end position="57"/>
    </location>
</feature>
<evidence type="ECO:0000256" key="1">
    <source>
        <dbReference type="ARBA" id="ARBA00022723"/>
    </source>
</evidence>
<dbReference type="InterPro" id="IPR003111">
    <property type="entry name" value="Lon_prtase_N"/>
</dbReference>
<dbReference type="GO" id="GO:0061630">
    <property type="term" value="F:ubiquitin protein ligase activity"/>
    <property type="evidence" value="ECO:0007669"/>
    <property type="project" value="TreeGrafter"/>
</dbReference>
<dbReference type="SUPFAM" id="SSF88697">
    <property type="entry name" value="PUA domain-like"/>
    <property type="match status" value="1"/>
</dbReference>
<dbReference type="OrthoDB" id="264917at2759"/>
<gene>
    <name evidence="8" type="ORF">G6O67_008804</name>
</gene>
<evidence type="ECO:0000256" key="3">
    <source>
        <dbReference type="ARBA" id="ARBA00022833"/>
    </source>
</evidence>
<dbReference type="SMART" id="SM00464">
    <property type="entry name" value="LON"/>
    <property type="match status" value="1"/>
</dbReference>
<dbReference type="SUPFAM" id="SSF57850">
    <property type="entry name" value="RING/U-box"/>
    <property type="match status" value="2"/>
</dbReference>
<dbReference type="PROSITE" id="PS51787">
    <property type="entry name" value="LON_N"/>
    <property type="match status" value="1"/>
</dbReference>
<feature type="region of interest" description="Disordered" evidence="5">
    <location>
        <begin position="1"/>
        <end position="102"/>
    </location>
</feature>
<organism evidence="8 9">
    <name type="scientific">Ophiocordyceps sinensis</name>
    <dbReference type="NCBI Taxonomy" id="72228"/>
    <lineage>
        <taxon>Eukaryota</taxon>
        <taxon>Fungi</taxon>
        <taxon>Dikarya</taxon>
        <taxon>Ascomycota</taxon>
        <taxon>Pezizomycotina</taxon>
        <taxon>Sordariomycetes</taxon>
        <taxon>Hypocreomycetidae</taxon>
        <taxon>Hypocreales</taxon>
        <taxon>Ophiocordycipitaceae</taxon>
        <taxon>Ophiocordyceps</taxon>
    </lineage>
</organism>
<name>A0A8H4LPJ0_9HYPO</name>
<evidence type="ECO:0008006" key="10">
    <source>
        <dbReference type="Google" id="ProtNLM"/>
    </source>
</evidence>
<dbReference type="SMART" id="SM00184">
    <property type="entry name" value="RING"/>
    <property type="match status" value="2"/>
</dbReference>
<dbReference type="Gene3D" id="1.20.58.1480">
    <property type="match status" value="1"/>
</dbReference>
<evidence type="ECO:0000256" key="2">
    <source>
        <dbReference type="ARBA" id="ARBA00022771"/>
    </source>
</evidence>
<dbReference type="Proteomes" id="UP000557566">
    <property type="component" value="Unassembled WGS sequence"/>
</dbReference>
<feature type="compositionally biased region" description="Basic and acidic residues" evidence="5">
    <location>
        <begin position="508"/>
        <end position="526"/>
    </location>
</feature>
<dbReference type="Pfam" id="PF02190">
    <property type="entry name" value="LON_substr_bdg"/>
    <property type="match status" value="1"/>
</dbReference>
<feature type="compositionally biased region" description="Polar residues" evidence="5">
    <location>
        <begin position="544"/>
        <end position="556"/>
    </location>
</feature>
<evidence type="ECO:0000259" key="7">
    <source>
        <dbReference type="PROSITE" id="PS51787"/>
    </source>
</evidence>
<dbReference type="GO" id="GO:0008270">
    <property type="term" value="F:zinc ion binding"/>
    <property type="evidence" value="ECO:0007669"/>
    <property type="project" value="UniProtKB-KW"/>
</dbReference>
<dbReference type="InterPro" id="IPR001841">
    <property type="entry name" value="Znf_RING"/>
</dbReference>
<keyword evidence="1" id="KW-0479">Metal-binding</keyword>